<dbReference type="InterPro" id="IPR036291">
    <property type="entry name" value="NAD(P)-bd_dom_sf"/>
</dbReference>
<dbReference type="Pfam" id="PF01370">
    <property type="entry name" value="Epimerase"/>
    <property type="match status" value="1"/>
</dbReference>
<accession>A0AAV9ILV3</accession>
<comment type="similarity">
    <text evidence="1">Belongs to the NAD(P)-dependent epimerase/dehydratase family.</text>
</comment>
<comment type="caution">
    <text evidence="4">The sequence shown here is derived from an EMBL/GenBank/DDBJ whole genome shotgun (WGS) entry which is preliminary data.</text>
</comment>
<evidence type="ECO:0000259" key="3">
    <source>
        <dbReference type="Pfam" id="PF01370"/>
    </source>
</evidence>
<dbReference type="InterPro" id="IPR001509">
    <property type="entry name" value="Epimerase_deHydtase"/>
</dbReference>
<gene>
    <name evidence="4" type="ORF">GAYE_SCF55G6274</name>
</gene>
<reference evidence="4 5" key="1">
    <citation type="submission" date="2022-07" db="EMBL/GenBank/DDBJ databases">
        <title>Genome-wide signatures of adaptation to extreme environments.</title>
        <authorList>
            <person name="Cho C.H."/>
            <person name="Yoon H.S."/>
        </authorList>
    </citation>
    <scope>NUCLEOTIDE SEQUENCE [LARGE SCALE GENOMIC DNA]</scope>
    <source>
        <strain evidence="4 5">108.79 E11</strain>
    </source>
</reference>
<sequence>MALECFVNVKGFCRKEKKCFPKKSVCFSTRWFWLVCSHGKSSSLRRRVLVTGAAGFIGFHVAKSLGQQGDLVVGIDNFNNYYDTNLKRLRAQVLLHQFGIALYELDITDQRSLEKLNQDYQFTHVLHLAAQAGVQYSLVNPRSYTSSNVEGFVSLLEALKNSCQSLQLDLPVVVYASSSSVYGKNKKVPFCEQDPVTSPASLYAVTKISNELLAQVYHQLYGFKLTGLRYFTVYGAWGRPDMSYFLFAEAIHEQRELFLYQTEEPVHLPIHSGIVKEPCRDFTHIKDIVKGTIAALDKGYDLEVFNLGNCYPQRISYMVECLETLLGKKALVQYRPLPMGDVPCTYADINKAQKFLGFEPQVDMKEGLKDFCEWFLRWKELKAADLLSMSL</sequence>
<protein>
    <recommendedName>
        <fullName evidence="3">NAD-dependent epimerase/dehydratase domain-containing protein</fullName>
    </recommendedName>
</protein>
<name>A0AAV9ILV3_9RHOD</name>
<dbReference type="SUPFAM" id="SSF51735">
    <property type="entry name" value="NAD(P)-binding Rossmann-fold domains"/>
    <property type="match status" value="1"/>
</dbReference>
<feature type="domain" description="NAD-dependent epimerase/dehydratase" evidence="3">
    <location>
        <begin position="48"/>
        <end position="308"/>
    </location>
</feature>
<dbReference type="Gene3D" id="3.90.25.10">
    <property type="entry name" value="UDP-galactose 4-epimerase, domain 1"/>
    <property type="match status" value="1"/>
</dbReference>
<evidence type="ECO:0000313" key="4">
    <source>
        <dbReference type="EMBL" id="KAK4528334.1"/>
    </source>
</evidence>
<dbReference type="Proteomes" id="UP001300502">
    <property type="component" value="Unassembled WGS sequence"/>
</dbReference>
<dbReference type="Gene3D" id="3.40.50.720">
    <property type="entry name" value="NAD(P)-binding Rossmann-like Domain"/>
    <property type="match status" value="1"/>
</dbReference>
<dbReference type="AlphaFoldDB" id="A0AAV9ILV3"/>
<organism evidence="4 5">
    <name type="scientific">Galdieria yellowstonensis</name>
    <dbReference type="NCBI Taxonomy" id="3028027"/>
    <lineage>
        <taxon>Eukaryota</taxon>
        <taxon>Rhodophyta</taxon>
        <taxon>Bangiophyceae</taxon>
        <taxon>Galdieriales</taxon>
        <taxon>Galdieriaceae</taxon>
        <taxon>Galdieria</taxon>
    </lineage>
</organism>
<keyword evidence="5" id="KW-1185">Reference proteome</keyword>
<keyword evidence="2" id="KW-0520">NAD</keyword>
<evidence type="ECO:0000256" key="1">
    <source>
        <dbReference type="ARBA" id="ARBA00007637"/>
    </source>
</evidence>
<dbReference type="EMBL" id="JANCYU010000063">
    <property type="protein sequence ID" value="KAK4528334.1"/>
    <property type="molecule type" value="Genomic_DNA"/>
</dbReference>
<dbReference type="PANTHER" id="PTHR43574">
    <property type="entry name" value="EPIMERASE-RELATED"/>
    <property type="match status" value="1"/>
</dbReference>
<proteinExistence type="inferred from homology"/>
<dbReference type="PRINTS" id="PR01713">
    <property type="entry name" value="NUCEPIMERASE"/>
</dbReference>
<evidence type="ECO:0000313" key="5">
    <source>
        <dbReference type="Proteomes" id="UP001300502"/>
    </source>
</evidence>
<evidence type="ECO:0000256" key="2">
    <source>
        <dbReference type="ARBA" id="ARBA00023027"/>
    </source>
</evidence>